<evidence type="ECO:0000313" key="1">
    <source>
        <dbReference type="EMBL" id="OWK46453.1"/>
    </source>
</evidence>
<dbReference type="EMBL" id="NIDE01000001">
    <property type="protein sequence ID" value="OWK46453.1"/>
    <property type="molecule type" value="Genomic_DNA"/>
</dbReference>
<dbReference type="AlphaFoldDB" id="A0A225DZQ6"/>
<comment type="caution">
    <text evidence="1">The sequence shown here is derived from an EMBL/GenBank/DDBJ whole genome shotgun (WGS) entry which is preliminary data.</text>
</comment>
<protein>
    <recommendedName>
        <fullName evidence="3">Mobile element protein</fullName>
    </recommendedName>
</protein>
<dbReference type="NCBIfam" id="NF047593">
    <property type="entry name" value="IS66_ISAeme5_TnpA"/>
    <property type="match status" value="1"/>
</dbReference>
<dbReference type="RefSeq" id="WP_420841815.1">
    <property type="nucleotide sequence ID" value="NZ_NIDE01000001.1"/>
</dbReference>
<dbReference type="Proteomes" id="UP000214646">
    <property type="component" value="Unassembled WGS sequence"/>
</dbReference>
<organism evidence="1 2">
    <name type="scientific">Fimbriiglobus ruber</name>
    <dbReference type="NCBI Taxonomy" id="1908690"/>
    <lineage>
        <taxon>Bacteria</taxon>
        <taxon>Pseudomonadati</taxon>
        <taxon>Planctomycetota</taxon>
        <taxon>Planctomycetia</taxon>
        <taxon>Gemmatales</taxon>
        <taxon>Gemmataceae</taxon>
        <taxon>Fimbriiglobus</taxon>
    </lineage>
</organism>
<evidence type="ECO:0008006" key="3">
    <source>
        <dbReference type="Google" id="ProtNLM"/>
    </source>
</evidence>
<name>A0A225DZQ6_9BACT</name>
<reference evidence="2" key="1">
    <citation type="submission" date="2017-06" db="EMBL/GenBank/DDBJ databases">
        <title>Genome analysis of Fimbriiglobus ruber SP5, the first member of the order Planctomycetales with confirmed chitinolytic capability.</title>
        <authorList>
            <person name="Ravin N.V."/>
            <person name="Rakitin A.L."/>
            <person name="Ivanova A.A."/>
            <person name="Beletsky A.V."/>
            <person name="Kulichevskaya I.S."/>
            <person name="Mardanov A.V."/>
            <person name="Dedysh S.N."/>
        </authorList>
    </citation>
    <scope>NUCLEOTIDE SEQUENCE [LARGE SCALE GENOMIC DNA]</scope>
    <source>
        <strain evidence="2">SP5</strain>
    </source>
</reference>
<evidence type="ECO:0000313" key="2">
    <source>
        <dbReference type="Proteomes" id="UP000214646"/>
    </source>
</evidence>
<accession>A0A225DZQ6</accession>
<gene>
    <name evidence="1" type="ORF">FRUB_00152</name>
</gene>
<keyword evidence="2" id="KW-1185">Reference proteome</keyword>
<proteinExistence type="predicted"/>
<sequence length="72" mass="8238">MLNVPTLSRRNTAATRRRRAERFERFRRSGQTIAQFCAAEGISEPSFYVWNQTLIRAAESPAPPPPPSFRFA</sequence>